<feature type="transmembrane region" description="Helical" evidence="7">
    <location>
        <begin position="318"/>
        <end position="339"/>
    </location>
</feature>
<keyword evidence="6 7" id="KW-0472">Membrane</keyword>
<evidence type="ECO:0000256" key="4">
    <source>
        <dbReference type="ARBA" id="ARBA00022692"/>
    </source>
</evidence>
<evidence type="ECO:0000256" key="6">
    <source>
        <dbReference type="ARBA" id="ARBA00023136"/>
    </source>
</evidence>
<keyword evidence="4 7" id="KW-0812">Transmembrane</keyword>
<dbReference type="AlphaFoldDB" id="A0A6A6XKH8"/>
<accession>A0A6A6XKH8</accession>
<dbReference type="GO" id="GO:0005886">
    <property type="term" value="C:plasma membrane"/>
    <property type="evidence" value="ECO:0007669"/>
    <property type="project" value="TreeGrafter"/>
</dbReference>
<feature type="transmembrane region" description="Helical" evidence="7">
    <location>
        <begin position="281"/>
        <end position="306"/>
    </location>
</feature>
<dbReference type="PANTHER" id="PTHR23501:SF78">
    <property type="entry name" value="MAJOR FACILITATOR SUPERFAMILY (MFS) PROFILE DOMAIN-CONTAINING PROTEIN-RELATED"/>
    <property type="match status" value="1"/>
</dbReference>
<dbReference type="InterPro" id="IPR036259">
    <property type="entry name" value="MFS_trans_sf"/>
</dbReference>
<keyword evidence="10" id="KW-1185">Reference proteome</keyword>
<dbReference type="GO" id="GO:0046943">
    <property type="term" value="F:carboxylic acid transmembrane transporter activity"/>
    <property type="evidence" value="ECO:0007669"/>
    <property type="project" value="UniProtKB-ARBA"/>
</dbReference>
<feature type="transmembrane region" description="Helical" evidence="7">
    <location>
        <begin position="85"/>
        <end position="105"/>
    </location>
</feature>
<organism evidence="9 10">
    <name type="scientific">Melanomma pulvis-pyrius CBS 109.77</name>
    <dbReference type="NCBI Taxonomy" id="1314802"/>
    <lineage>
        <taxon>Eukaryota</taxon>
        <taxon>Fungi</taxon>
        <taxon>Dikarya</taxon>
        <taxon>Ascomycota</taxon>
        <taxon>Pezizomycotina</taxon>
        <taxon>Dothideomycetes</taxon>
        <taxon>Pleosporomycetidae</taxon>
        <taxon>Pleosporales</taxon>
        <taxon>Melanommataceae</taxon>
        <taxon>Melanomma</taxon>
    </lineage>
</organism>
<dbReference type="Gene3D" id="1.20.1250.20">
    <property type="entry name" value="MFS general substrate transporter like domains"/>
    <property type="match status" value="1"/>
</dbReference>
<evidence type="ECO:0000256" key="5">
    <source>
        <dbReference type="ARBA" id="ARBA00022989"/>
    </source>
</evidence>
<reference evidence="9" key="1">
    <citation type="journal article" date="2020" name="Stud. Mycol.">
        <title>101 Dothideomycetes genomes: a test case for predicting lifestyles and emergence of pathogens.</title>
        <authorList>
            <person name="Haridas S."/>
            <person name="Albert R."/>
            <person name="Binder M."/>
            <person name="Bloem J."/>
            <person name="Labutti K."/>
            <person name="Salamov A."/>
            <person name="Andreopoulos B."/>
            <person name="Baker S."/>
            <person name="Barry K."/>
            <person name="Bills G."/>
            <person name="Bluhm B."/>
            <person name="Cannon C."/>
            <person name="Castanera R."/>
            <person name="Culley D."/>
            <person name="Daum C."/>
            <person name="Ezra D."/>
            <person name="Gonzalez J."/>
            <person name="Henrissat B."/>
            <person name="Kuo A."/>
            <person name="Liang C."/>
            <person name="Lipzen A."/>
            <person name="Lutzoni F."/>
            <person name="Magnuson J."/>
            <person name="Mondo S."/>
            <person name="Nolan M."/>
            <person name="Ohm R."/>
            <person name="Pangilinan J."/>
            <person name="Park H.-J."/>
            <person name="Ramirez L."/>
            <person name="Alfaro M."/>
            <person name="Sun H."/>
            <person name="Tritt A."/>
            <person name="Yoshinaga Y."/>
            <person name="Zwiers L.-H."/>
            <person name="Turgeon B."/>
            <person name="Goodwin S."/>
            <person name="Spatafora J."/>
            <person name="Crous P."/>
            <person name="Grigoriev I."/>
        </authorList>
    </citation>
    <scope>NUCLEOTIDE SEQUENCE</scope>
    <source>
        <strain evidence="9">CBS 109.77</strain>
    </source>
</reference>
<feature type="transmembrane region" description="Helical" evidence="7">
    <location>
        <begin position="348"/>
        <end position="366"/>
    </location>
</feature>
<sequence length="544" mass="58682">MSPTEIHDQTNLLPKRQLITVFAALAFGLLVTFIDQNSIGVALPTIGRELNCASTIEWAGTSSLIANTAFQVLYGRLSDVFGRKAIMIGMLAILAIGDLLCGFAKTGPQLYAFRGMSGMANGGIMALSMIIVSDIVTLKDRGKYQGILGSMVGLGSTLGPFIAAGFTKHSSWRNTFHLLSPISILAAVVLFFKLPPQVMPKEDLRVMTAKVDWVGIILSSGGTILLLIPVSGIGSHFQVDSPLVISMLTLGAVFLAAFVFNEWKLAKLPMIPLRLFKSGPLSAMLLQNLLIGIVWYSELYFLPIYYQGARQLSITTSAALLVPLVLSVSIASASSGLYISRMNRYGEVIWIGFTLWTITAGLHLLFDRTTSIVTISIILAFEGLAVGCVFQPTLVAAQAHSSKADRAVVISARNFIRSLGGAIGLAISSAIYSNSLHSHLPSSLPTSVANTIRESTFATPNLANLDIMTRNHILNAYSSASRSVFIMWVAVIGGCVVLMVFVKDHGLQRKEEQVEARIEEGECDVISNEKSREVVDGAENIVRR</sequence>
<dbReference type="SUPFAM" id="SSF103473">
    <property type="entry name" value="MFS general substrate transporter"/>
    <property type="match status" value="1"/>
</dbReference>
<dbReference type="Pfam" id="PF07690">
    <property type="entry name" value="MFS_1"/>
    <property type="match status" value="1"/>
</dbReference>
<dbReference type="PANTHER" id="PTHR23501">
    <property type="entry name" value="MAJOR FACILITATOR SUPERFAMILY"/>
    <property type="match status" value="1"/>
</dbReference>
<evidence type="ECO:0000313" key="9">
    <source>
        <dbReference type="EMBL" id="KAF2796375.1"/>
    </source>
</evidence>
<dbReference type="InterPro" id="IPR011701">
    <property type="entry name" value="MFS"/>
</dbReference>
<dbReference type="GO" id="GO:0012505">
    <property type="term" value="C:endomembrane system"/>
    <property type="evidence" value="ECO:0007669"/>
    <property type="project" value="UniProtKB-SubCell"/>
</dbReference>
<dbReference type="EMBL" id="MU001832">
    <property type="protein sequence ID" value="KAF2796375.1"/>
    <property type="molecule type" value="Genomic_DNA"/>
</dbReference>
<dbReference type="InterPro" id="IPR020846">
    <property type="entry name" value="MFS_dom"/>
</dbReference>
<evidence type="ECO:0000313" key="10">
    <source>
        <dbReference type="Proteomes" id="UP000799757"/>
    </source>
</evidence>
<name>A0A6A6XKH8_9PLEO</name>
<evidence type="ECO:0000256" key="3">
    <source>
        <dbReference type="ARBA" id="ARBA00022448"/>
    </source>
</evidence>
<dbReference type="Proteomes" id="UP000799757">
    <property type="component" value="Unassembled WGS sequence"/>
</dbReference>
<gene>
    <name evidence="9" type="ORF">K505DRAFT_415778</name>
</gene>
<feature type="transmembrane region" description="Helical" evidence="7">
    <location>
        <begin position="144"/>
        <end position="163"/>
    </location>
</feature>
<evidence type="ECO:0000259" key="8">
    <source>
        <dbReference type="PROSITE" id="PS50850"/>
    </source>
</evidence>
<feature type="transmembrane region" description="Helical" evidence="7">
    <location>
        <begin position="484"/>
        <end position="502"/>
    </location>
</feature>
<keyword evidence="3" id="KW-0813">Transport</keyword>
<dbReference type="FunFam" id="1.20.1720.10:FF:000013">
    <property type="entry name" value="Related to multidrug resistance proteins"/>
    <property type="match status" value="1"/>
</dbReference>
<feature type="transmembrane region" description="Helical" evidence="7">
    <location>
        <begin position="175"/>
        <end position="192"/>
    </location>
</feature>
<proteinExistence type="inferred from homology"/>
<dbReference type="PROSITE" id="PS50850">
    <property type="entry name" value="MFS"/>
    <property type="match status" value="1"/>
</dbReference>
<evidence type="ECO:0000256" key="1">
    <source>
        <dbReference type="ARBA" id="ARBA00004127"/>
    </source>
</evidence>
<feature type="transmembrane region" description="Helical" evidence="7">
    <location>
        <begin position="17"/>
        <end position="34"/>
    </location>
</feature>
<comment type="subcellular location">
    <subcellularLocation>
        <location evidence="1">Endomembrane system</location>
        <topology evidence="1">Multi-pass membrane protein</topology>
    </subcellularLocation>
</comment>
<comment type="similarity">
    <text evidence="2">Belongs to the major facilitator superfamily.</text>
</comment>
<feature type="transmembrane region" description="Helical" evidence="7">
    <location>
        <begin position="111"/>
        <end position="132"/>
    </location>
</feature>
<feature type="transmembrane region" description="Helical" evidence="7">
    <location>
        <begin position="372"/>
        <end position="394"/>
    </location>
</feature>
<feature type="domain" description="Major facilitator superfamily (MFS) profile" evidence="8">
    <location>
        <begin position="21"/>
        <end position="506"/>
    </location>
</feature>
<feature type="transmembrane region" description="Helical" evidence="7">
    <location>
        <begin position="243"/>
        <end position="260"/>
    </location>
</feature>
<dbReference type="OrthoDB" id="10021397at2759"/>
<evidence type="ECO:0000256" key="2">
    <source>
        <dbReference type="ARBA" id="ARBA00008335"/>
    </source>
</evidence>
<protein>
    <submittedName>
        <fullName evidence="9">MFS general substrate transporter</fullName>
    </submittedName>
</protein>
<evidence type="ECO:0000256" key="7">
    <source>
        <dbReference type="SAM" id="Phobius"/>
    </source>
</evidence>
<keyword evidence="5 7" id="KW-1133">Transmembrane helix</keyword>
<feature type="transmembrane region" description="Helical" evidence="7">
    <location>
        <begin position="213"/>
        <end position="237"/>
    </location>
</feature>